<gene>
    <name evidence="1" type="ORF">HPB50_003131</name>
</gene>
<organism evidence="1 2">
    <name type="scientific">Hyalomma asiaticum</name>
    <name type="common">Tick</name>
    <dbReference type="NCBI Taxonomy" id="266040"/>
    <lineage>
        <taxon>Eukaryota</taxon>
        <taxon>Metazoa</taxon>
        <taxon>Ecdysozoa</taxon>
        <taxon>Arthropoda</taxon>
        <taxon>Chelicerata</taxon>
        <taxon>Arachnida</taxon>
        <taxon>Acari</taxon>
        <taxon>Parasitiformes</taxon>
        <taxon>Ixodida</taxon>
        <taxon>Ixodoidea</taxon>
        <taxon>Ixodidae</taxon>
        <taxon>Hyalomminae</taxon>
        <taxon>Hyalomma</taxon>
    </lineage>
</organism>
<keyword evidence="2" id="KW-1185">Reference proteome</keyword>
<sequence>MMGGTMVPARLRSSSVLLVTLAPLVALAAAVASPDWSAALERMERRSIYLAKRSLRLFISPRTCPDAWADVLESKALEQTIFQTTALQFYVLLFVKGGGSLNNPKLQSWPLLSLMPRQGALESLQLRSRQRPHAASFSVEGDDDGGLDSQDESRRAKLRGTLRRWKAAWGFPRDRSEQHTDDTLILFPPFD</sequence>
<evidence type="ECO:0000313" key="2">
    <source>
        <dbReference type="Proteomes" id="UP000821845"/>
    </source>
</evidence>
<reference evidence="1" key="1">
    <citation type="submission" date="2020-05" db="EMBL/GenBank/DDBJ databases">
        <title>Large-scale comparative analyses of tick genomes elucidate their genetic diversity and vector capacities.</title>
        <authorList>
            <person name="Jia N."/>
            <person name="Wang J."/>
            <person name="Shi W."/>
            <person name="Du L."/>
            <person name="Sun Y."/>
            <person name="Zhan W."/>
            <person name="Jiang J."/>
            <person name="Wang Q."/>
            <person name="Zhang B."/>
            <person name="Ji P."/>
            <person name="Sakyi L.B."/>
            <person name="Cui X."/>
            <person name="Yuan T."/>
            <person name="Jiang B."/>
            <person name="Yang W."/>
            <person name="Lam T.T.-Y."/>
            <person name="Chang Q."/>
            <person name="Ding S."/>
            <person name="Wang X."/>
            <person name="Zhu J."/>
            <person name="Ruan X."/>
            <person name="Zhao L."/>
            <person name="Wei J."/>
            <person name="Que T."/>
            <person name="Du C."/>
            <person name="Cheng J."/>
            <person name="Dai P."/>
            <person name="Han X."/>
            <person name="Huang E."/>
            <person name="Gao Y."/>
            <person name="Liu J."/>
            <person name="Shao H."/>
            <person name="Ye R."/>
            <person name="Li L."/>
            <person name="Wei W."/>
            <person name="Wang X."/>
            <person name="Wang C."/>
            <person name="Yang T."/>
            <person name="Huo Q."/>
            <person name="Li W."/>
            <person name="Guo W."/>
            <person name="Chen H."/>
            <person name="Zhou L."/>
            <person name="Ni X."/>
            <person name="Tian J."/>
            <person name="Zhou Y."/>
            <person name="Sheng Y."/>
            <person name="Liu T."/>
            <person name="Pan Y."/>
            <person name="Xia L."/>
            <person name="Li J."/>
            <person name="Zhao F."/>
            <person name="Cao W."/>
        </authorList>
    </citation>
    <scope>NUCLEOTIDE SEQUENCE</scope>
    <source>
        <strain evidence="1">Hyas-2018</strain>
    </source>
</reference>
<protein>
    <submittedName>
        <fullName evidence="1">Uncharacterized protein</fullName>
    </submittedName>
</protein>
<dbReference type="Proteomes" id="UP000821845">
    <property type="component" value="Chromosome 3"/>
</dbReference>
<name>A0ACB7SM62_HYAAI</name>
<evidence type="ECO:0000313" key="1">
    <source>
        <dbReference type="EMBL" id="KAH6935046.1"/>
    </source>
</evidence>
<accession>A0ACB7SM62</accession>
<comment type="caution">
    <text evidence="1">The sequence shown here is derived from an EMBL/GenBank/DDBJ whole genome shotgun (WGS) entry which is preliminary data.</text>
</comment>
<proteinExistence type="predicted"/>
<dbReference type="EMBL" id="CM023483">
    <property type="protein sequence ID" value="KAH6935046.1"/>
    <property type="molecule type" value="Genomic_DNA"/>
</dbReference>